<dbReference type="EMBL" id="JAFBEB010000010">
    <property type="protein sequence ID" value="MBM7591217.1"/>
    <property type="molecule type" value="Genomic_DNA"/>
</dbReference>
<evidence type="ECO:0000313" key="2">
    <source>
        <dbReference type="Proteomes" id="UP000717624"/>
    </source>
</evidence>
<comment type="caution">
    <text evidence="1">The sequence shown here is derived from an EMBL/GenBank/DDBJ whole genome shotgun (WGS) entry which is preliminary data.</text>
</comment>
<dbReference type="RefSeq" id="WP_007785665.1">
    <property type="nucleotide sequence ID" value="NZ_BAABIN010000012.1"/>
</dbReference>
<evidence type="ECO:0000313" key="1">
    <source>
        <dbReference type="EMBL" id="MBM7591217.1"/>
    </source>
</evidence>
<protein>
    <recommendedName>
        <fullName evidence="3">Phage protein</fullName>
    </recommendedName>
</protein>
<accession>A0A938XW25</accession>
<organism evidence="1 2">
    <name type="scientific">Brevibacillus fulvus</name>
    <dbReference type="NCBI Taxonomy" id="1125967"/>
    <lineage>
        <taxon>Bacteria</taxon>
        <taxon>Bacillati</taxon>
        <taxon>Bacillota</taxon>
        <taxon>Bacilli</taxon>
        <taxon>Bacillales</taxon>
        <taxon>Paenibacillaceae</taxon>
        <taxon>Brevibacillus</taxon>
    </lineage>
</organism>
<sequence length="242" mass="26551">MTTENKDLVVQGNTAVVASNAGANYITMVLNDLKQSFQEANDGLDMDFVRVGDWLVLDKKGRFIEKDDPNVCYGDSIDVVIGQGEKRYSLWGLEGSPEEGMLIVAEKELADAEAALADWLAQNPQAAERYSLQDIELRYMAYVVPVETLGKDDFPKVYLMSFSPTATIEYGRWAMGIFQGKGKAAGIPARTGINKIVTRLSTEDKKSRSNASQSWLGLTFLAVGMFNPADFGITTDEAPAQE</sequence>
<keyword evidence="2" id="KW-1185">Reference proteome</keyword>
<evidence type="ECO:0008006" key="3">
    <source>
        <dbReference type="Google" id="ProtNLM"/>
    </source>
</evidence>
<dbReference type="Proteomes" id="UP000717624">
    <property type="component" value="Unassembled WGS sequence"/>
</dbReference>
<reference evidence="1" key="1">
    <citation type="submission" date="2021-01" db="EMBL/GenBank/DDBJ databases">
        <title>Genomic Encyclopedia of Type Strains, Phase IV (KMG-IV): sequencing the most valuable type-strain genomes for metagenomic binning, comparative biology and taxonomic classification.</title>
        <authorList>
            <person name="Goeker M."/>
        </authorList>
    </citation>
    <scope>NUCLEOTIDE SEQUENCE</scope>
    <source>
        <strain evidence="1">DSM 25523</strain>
    </source>
</reference>
<dbReference type="AlphaFoldDB" id="A0A938XW25"/>
<proteinExistence type="predicted"/>
<gene>
    <name evidence="1" type="ORF">JOD01_002844</name>
</gene>
<name>A0A938XW25_9BACL</name>